<dbReference type="HOGENOM" id="CLU_024466_1_0_1"/>
<dbReference type="PANTHER" id="PTHR32226">
    <property type="entry name" value="TELO2-INTERACTING PROTEIN 2"/>
    <property type="match status" value="1"/>
</dbReference>
<evidence type="ECO:0000256" key="2">
    <source>
        <dbReference type="SAM" id="MobiDB-lite"/>
    </source>
</evidence>
<evidence type="ECO:0000256" key="1">
    <source>
        <dbReference type="ARBA" id="ARBA00034736"/>
    </source>
</evidence>
<dbReference type="SUPFAM" id="SSF48371">
    <property type="entry name" value="ARM repeat"/>
    <property type="match status" value="1"/>
</dbReference>
<feature type="region of interest" description="Disordered" evidence="2">
    <location>
        <begin position="1"/>
        <end position="21"/>
    </location>
</feature>
<name>A0A0C2WZH8_AMAMK</name>
<dbReference type="GO" id="GO:0005634">
    <property type="term" value="C:nucleus"/>
    <property type="evidence" value="ECO:0007669"/>
    <property type="project" value="TreeGrafter"/>
</dbReference>
<dbReference type="GO" id="GO:0110078">
    <property type="term" value="C:TTT Hsp90 cochaperone complex"/>
    <property type="evidence" value="ECO:0007669"/>
    <property type="project" value="InterPro"/>
</dbReference>
<keyword evidence="4" id="KW-1185">Reference proteome</keyword>
<dbReference type="InterPro" id="IPR016024">
    <property type="entry name" value="ARM-type_fold"/>
</dbReference>
<dbReference type="Pfam" id="PF10521">
    <property type="entry name" value="Tti2"/>
    <property type="match status" value="1"/>
</dbReference>
<dbReference type="InterPro" id="IPR018870">
    <property type="entry name" value="Tti2"/>
</dbReference>
<accession>A0A0C2WZH8</accession>
<dbReference type="Proteomes" id="UP000054549">
    <property type="component" value="Unassembled WGS sequence"/>
</dbReference>
<protein>
    <submittedName>
        <fullName evidence="3">Uncharacterized protein</fullName>
    </submittedName>
</protein>
<proteinExistence type="inferred from homology"/>
<dbReference type="AlphaFoldDB" id="A0A0C2WZH8"/>
<dbReference type="InParanoid" id="A0A0C2WZH8"/>
<comment type="similarity">
    <text evidence="1">Belongs to the TTI2 family.</text>
</comment>
<dbReference type="PANTHER" id="PTHR32226:SF2">
    <property type="entry name" value="TELO2-INTERACTING PROTEIN 2"/>
    <property type="match status" value="1"/>
</dbReference>
<evidence type="ECO:0000313" key="3">
    <source>
        <dbReference type="EMBL" id="KIL67237.1"/>
    </source>
</evidence>
<dbReference type="STRING" id="946122.A0A0C2WZH8"/>
<reference evidence="3 4" key="1">
    <citation type="submission" date="2014-04" db="EMBL/GenBank/DDBJ databases">
        <title>Evolutionary Origins and Diversification of the Mycorrhizal Mutualists.</title>
        <authorList>
            <consortium name="DOE Joint Genome Institute"/>
            <consortium name="Mycorrhizal Genomics Consortium"/>
            <person name="Kohler A."/>
            <person name="Kuo A."/>
            <person name="Nagy L.G."/>
            <person name="Floudas D."/>
            <person name="Copeland A."/>
            <person name="Barry K.W."/>
            <person name="Cichocki N."/>
            <person name="Veneault-Fourrey C."/>
            <person name="LaButti K."/>
            <person name="Lindquist E.A."/>
            <person name="Lipzen A."/>
            <person name="Lundell T."/>
            <person name="Morin E."/>
            <person name="Murat C."/>
            <person name="Riley R."/>
            <person name="Ohm R."/>
            <person name="Sun H."/>
            <person name="Tunlid A."/>
            <person name="Henrissat B."/>
            <person name="Grigoriev I.V."/>
            <person name="Hibbett D.S."/>
            <person name="Martin F."/>
        </authorList>
    </citation>
    <scope>NUCLEOTIDE SEQUENCE [LARGE SCALE GENOMIC DNA]</scope>
    <source>
        <strain evidence="3 4">Koide BX008</strain>
    </source>
</reference>
<dbReference type="OrthoDB" id="6417021at2759"/>
<organism evidence="3 4">
    <name type="scientific">Amanita muscaria (strain Koide BX008)</name>
    <dbReference type="NCBI Taxonomy" id="946122"/>
    <lineage>
        <taxon>Eukaryota</taxon>
        <taxon>Fungi</taxon>
        <taxon>Dikarya</taxon>
        <taxon>Basidiomycota</taxon>
        <taxon>Agaricomycotina</taxon>
        <taxon>Agaricomycetes</taxon>
        <taxon>Agaricomycetidae</taxon>
        <taxon>Agaricales</taxon>
        <taxon>Pluteineae</taxon>
        <taxon>Amanitaceae</taxon>
        <taxon>Amanita</taxon>
    </lineage>
</organism>
<dbReference type="EMBL" id="KN818232">
    <property type="protein sequence ID" value="KIL67237.1"/>
    <property type="molecule type" value="Genomic_DNA"/>
</dbReference>
<gene>
    <name evidence="3" type="ORF">M378DRAFT_177394</name>
</gene>
<evidence type="ECO:0000313" key="4">
    <source>
        <dbReference type="Proteomes" id="UP000054549"/>
    </source>
</evidence>
<dbReference type="GO" id="GO:0005829">
    <property type="term" value="C:cytosol"/>
    <property type="evidence" value="ECO:0007669"/>
    <property type="project" value="TreeGrafter"/>
</dbReference>
<sequence>MKEETIETTKDSEDSEDKKPKAIDVQAQVIFTVAAFVPDEGSSRHRWQRWISPSTSSIANEILDTLFQNKLPLPLLEVLLTHHIKPIFQCSVHPNINPTTGRKLPRQAGGSLASQDFYESQGWKEHPGVGNVLLWCLKHFNTECYEKIWHLLIPPIMTMLDDYEAKYKLVGIGIVREMLKTVPGYLLKRTGVESLIRSALSTSFAHLQSEESPGLVREAIHAQVDLTLLTTRPSEKAYFDQLADVLMGQGIVGSVWFYGYDKENVILASVEALPRVVGALGIGTVRFLKVLITQLTDPLLPKPLRYVPVQLQVASIEALWIVVQECSPRIDTKYAGMIADAVSRCWVNLVSQENDARVLGSGEFCF</sequence>